<name>G3A7G4_9RALS</name>
<reference evidence="1" key="2">
    <citation type="submission" date="2011-04" db="EMBL/GenBank/DDBJ databases">
        <authorList>
            <person name="Genoscope - CEA"/>
        </authorList>
    </citation>
    <scope>NUCLEOTIDE SEQUENCE</scope>
    <source>
        <strain evidence="1">R24</strain>
    </source>
</reference>
<dbReference type="AlphaFoldDB" id="G3A7G4"/>
<reference evidence="1" key="1">
    <citation type="journal article" date="2011" name="PLoS ONE">
        <title>Ralstonia syzygii, the Blood Disease Bacterium and some Asian R. solanacearum strains form a single genomic species despite divergent lifestyles.</title>
        <authorList>
            <person name="Remenant B."/>
            <person name="de Cambiaire J.C."/>
            <person name="Cellier G."/>
            <person name="Jacobs J.M."/>
            <person name="Mangenot S."/>
            <person name="Barbe V."/>
            <person name="Lajus A."/>
            <person name="Vallenet D."/>
            <person name="Medigue C."/>
            <person name="Fegan M."/>
            <person name="Allen C."/>
            <person name="Prior P."/>
        </authorList>
    </citation>
    <scope>NUCLEOTIDE SEQUENCE</scope>
    <source>
        <strain evidence="1">R24</strain>
    </source>
</reference>
<dbReference type="EMBL" id="FR854089">
    <property type="protein sequence ID" value="CCA86436.1"/>
    <property type="molecule type" value="Genomic_DNA"/>
</dbReference>
<accession>G3A7G4</accession>
<evidence type="ECO:0000313" key="1">
    <source>
        <dbReference type="EMBL" id="CCA86436.1"/>
    </source>
</evidence>
<gene>
    <name evidence="1" type="ORF">RALSY_40659</name>
</gene>
<sequence length="53" mass="5990">MNHESLFMRGSLCDKQDGKCKVRLSRLQLIASRELLDGAVAALEVVRKNADRF</sequence>
<organism evidence="1">
    <name type="scientific">Ralstonia syzygii R24</name>
    <dbReference type="NCBI Taxonomy" id="907261"/>
    <lineage>
        <taxon>Bacteria</taxon>
        <taxon>Pseudomonadati</taxon>
        <taxon>Pseudomonadota</taxon>
        <taxon>Betaproteobacteria</taxon>
        <taxon>Burkholderiales</taxon>
        <taxon>Burkholderiaceae</taxon>
        <taxon>Ralstonia</taxon>
        <taxon>Ralstonia solanacearum species complex</taxon>
    </lineage>
</organism>
<proteinExistence type="predicted"/>
<protein>
    <submittedName>
        <fullName evidence="1">Uncharacterized protein</fullName>
    </submittedName>
</protein>